<dbReference type="RefSeq" id="XP_066703037.1">
    <property type="nucleotide sequence ID" value="XM_066840410.1"/>
</dbReference>
<feature type="region of interest" description="Disordered" evidence="1">
    <location>
        <begin position="319"/>
        <end position="365"/>
    </location>
</feature>
<dbReference type="Proteomes" id="UP001391051">
    <property type="component" value="Unassembled WGS sequence"/>
</dbReference>
<dbReference type="GeneID" id="92073472"/>
<feature type="region of interest" description="Disordered" evidence="1">
    <location>
        <begin position="13"/>
        <end position="35"/>
    </location>
</feature>
<proteinExistence type="predicted"/>
<gene>
    <name evidence="2" type="ORF">PG986_004188</name>
</gene>
<comment type="caution">
    <text evidence="2">The sequence shown here is derived from an EMBL/GenBank/DDBJ whole genome shotgun (WGS) entry which is preliminary data.</text>
</comment>
<organism evidence="2 3">
    <name type="scientific">Apiospora aurea</name>
    <dbReference type="NCBI Taxonomy" id="335848"/>
    <lineage>
        <taxon>Eukaryota</taxon>
        <taxon>Fungi</taxon>
        <taxon>Dikarya</taxon>
        <taxon>Ascomycota</taxon>
        <taxon>Pezizomycotina</taxon>
        <taxon>Sordariomycetes</taxon>
        <taxon>Xylariomycetidae</taxon>
        <taxon>Amphisphaeriales</taxon>
        <taxon>Apiosporaceae</taxon>
        <taxon>Apiospora</taxon>
    </lineage>
</organism>
<evidence type="ECO:0000313" key="2">
    <source>
        <dbReference type="EMBL" id="KAK7959334.1"/>
    </source>
</evidence>
<evidence type="ECO:0000256" key="1">
    <source>
        <dbReference type="SAM" id="MobiDB-lite"/>
    </source>
</evidence>
<dbReference type="EMBL" id="JAQQWE010000003">
    <property type="protein sequence ID" value="KAK7959334.1"/>
    <property type="molecule type" value="Genomic_DNA"/>
</dbReference>
<reference evidence="2 3" key="1">
    <citation type="submission" date="2023-01" db="EMBL/GenBank/DDBJ databases">
        <title>Analysis of 21 Apiospora genomes using comparative genomics revels a genus with tremendous synthesis potential of carbohydrate active enzymes and secondary metabolites.</title>
        <authorList>
            <person name="Sorensen T."/>
        </authorList>
    </citation>
    <scope>NUCLEOTIDE SEQUENCE [LARGE SCALE GENOMIC DNA]</scope>
    <source>
        <strain evidence="2 3">CBS 24483</strain>
    </source>
</reference>
<protein>
    <recommendedName>
        <fullName evidence="4">RRM domain-containing protein</fullName>
    </recommendedName>
</protein>
<evidence type="ECO:0008006" key="4">
    <source>
        <dbReference type="Google" id="ProtNLM"/>
    </source>
</evidence>
<sequence>MDHKDLKSLLDELREGSTPLPPIRTTRPELAPGWGSSVSEVREAFRNSIASQTPAQATTPHTELGFERFTSTNDITPVSASEEITTGIRHYIGHEGLVQPQEHHTPWPSSHSTLYHEPTGPTALTEDNNCCLLLTGLPSTVTIPEFINQVQIRRLGKIAAVSLKPALPFVPTAAVKVTMWDREGASRVLRAVTAESFGFEGRDLRTYWNRVKVEPQRHSKRSRVLKVRGHPDKVARSELLPWFDRKFDFVMDQVIVKQSTPDVMVVEYRFGSYVNQAYHAHNLLRNKYRRNEVYCAYLPDPCEPLQDDTSLHEPILGSDIAVSGQPGGASQQQVSALPKDTDSWEDLDHGHYFDVNRNNQSMSGK</sequence>
<feature type="compositionally biased region" description="Basic and acidic residues" evidence="1">
    <location>
        <begin position="339"/>
        <end position="354"/>
    </location>
</feature>
<feature type="compositionally biased region" description="Polar residues" evidence="1">
    <location>
        <begin position="356"/>
        <end position="365"/>
    </location>
</feature>
<name>A0ABR1QNG2_9PEZI</name>
<accession>A0ABR1QNG2</accession>
<keyword evidence="3" id="KW-1185">Reference proteome</keyword>
<evidence type="ECO:0000313" key="3">
    <source>
        <dbReference type="Proteomes" id="UP001391051"/>
    </source>
</evidence>